<organism evidence="1">
    <name type="scientific">Cacopsylla melanoneura</name>
    <dbReference type="NCBI Taxonomy" id="428564"/>
    <lineage>
        <taxon>Eukaryota</taxon>
        <taxon>Metazoa</taxon>
        <taxon>Ecdysozoa</taxon>
        <taxon>Arthropoda</taxon>
        <taxon>Hexapoda</taxon>
        <taxon>Insecta</taxon>
        <taxon>Pterygota</taxon>
        <taxon>Neoptera</taxon>
        <taxon>Paraneoptera</taxon>
        <taxon>Hemiptera</taxon>
        <taxon>Sternorrhyncha</taxon>
        <taxon>Psylloidea</taxon>
        <taxon>Psyllidae</taxon>
        <taxon>Psyllinae</taxon>
        <taxon>Cacopsylla</taxon>
    </lineage>
</organism>
<sequence>MNNFHLSNRVRKTEMSIENLREAQSEKNSDFFGPNLSFANIFRWDLALFSHFLFLRGYTPITRLSTHLRISTFIYSSIQLIQYTYVITDRVYELSTYNVSKRVFLCDFFFFFLVQRENCSCPFS</sequence>
<proteinExistence type="predicted"/>
<reference evidence="1" key="1">
    <citation type="submission" date="2021-05" db="EMBL/GenBank/DDBJ databases">
        <authorList>
            <person name="Alioto T."/>
            <person name="Alioto T."/>
            <person name="Gomez Garrido J."/>
        </authorList>
    </citation>
    <scope>NUCLEOTIDE SEQUENCE</scope>
</reference>
<protein>
    <submittedName>
        <fullName evidence="1">Uncharacterized protein</fullName>
    </submittedName>
</protein>
<evidence type="ECO:0000313" key="1">
    <source>
        <dbReference type="EMBL" id="CAG6682407.1"/>
    </source>
</evidence>
<name>A0A8D8TDR6_9HEMI</name>
<dbReference type="EMBL" id="HBUF01259079">
    <property type="protein sequence ID" value="CAG6682407.1"/>
    <property type="molecule type" value="Transcribed_RNA"/>
</dbReference>
<accession>A0A8D8TDR6</accession>
<dbReference type="AlphaFoldDB" id="A0A8D8TDR6"/>